<evidence type="ECO:0000256" key="12">
    <source>
        <dbReference type="SAM" id="MobiDB-lite"/>
    </source>
</evidence>
<reference evidence="14 15" key="1">
    <citation type="journal article" date="2019" name="Sci. Rep.">
        <title>Comparative genomics of chytrid fungi reveal insights into the obligate biotrophic and pathogenic lifestyle of Synchytrium endobioticum.</title>
        <authorList>
            <person name="van de Vossenberg B.T.L.H."/>
            <person name="Warris S."/>
            <person name="Nguyen H.D.T."/>
            <person name="van Gent-Pelzer M.P.E."/>
            <person name="Joly D.L."/>
            <person name="van de Geest H.C."/>
            <person name="Bonants P.J.M."/>
            <person name="Smith D.S."/>
            <person name="Levesque C.A."/>
            <person name="van der Lee T.A.J."/>
        </authorList>
    </citation>
    <scope>NUCLEOTIDE SEQUENCE [LARGE SCALE GENOMIC DNA]</scope>
    <source>
        <strain evidence="14 15">JEL517</strain>
    </source>
</reference>
<dbReference type="CDD" id="cd04907">
    <property type="entry name" value="ACT_ThrD-I_2"/>
    <property type="match status" value="1"/>
</dbReference>
<dbReference type="GO" id="GO:0003941">
    <property type="term" value="F:L-serine ammonia-lyase activity"/>
    <property type="evidence" value="ECO:0007669"/>
    <property type="project" value="TreeGrafter"/>
</dbReference>
<dbReference type="Gene3D" id="3.40.1020.10">
    <property type="entry name" value="Biosynthetic Threonine Deaminase, Domain 3"/>
    <property type="match status" value="1"/>
</dbReference>
<sequence length="594" mass="66133">MSSSSSAAFTPMSTAPPFKFPAPLIPTPTYRRRHAVDVSTAMSTATSPHSKNNSGIPSPDSDSEQPLRAMSFHQSDIQNSLPMPQLEDPKVDYLKLILNARVYDVAIESPLQMAKKLSAKLGNLVYVKREDLQPIFSFKLRGAYNRMYQLSPLEREKGIIAASAGNHAQGVAIAAQKLGIKATVVMPKFAPDIKVENVRRLGAQVILHGNDFDEAKRECMRLREEQGLTFIPPFDDKYVIAGAGTVGVEILRQLKQDRLDAIFVCCGGGGLLAGIAAFVKRIRPEVRVIGVNTVDSDSMTQSLIQGHPVELKETGLFADGTSVRLVGQETFRICQEFVDDMISVNNDEICSAIRDCFEDTRSILEPAGAQGLAGCVKFVQEHPEIKDGVFVVVASGANMNFDRLRFVAERAKLGDGKEVLISAIIPERPGTFLKLFNCIHPRVITEFSYRFNDPEKAHVYMSFEVQTPSELPEIIQLIESQGMEAIDISQDEMAKSHARYMAGGRSQTVGDERVLRFSWKERPGSLKKFLNVLENSRWNMSMWHYRNHGADVARLLVGAQVKPEELEEWTKFIEGLGYPYVDESDSAVYKHFMR</sequence>
<dbReference type="PANTHER" id="PTHR48078:SF11">
    <property type="entry name" value="THREONINE DEHYDRATASE, MITOCHONDRIAL"/>
    <property type="match status" value="1"/>
</dbReference>
<evidence type="ECO:0000259" key="13">
    <source>
        <dbReference type="PROSITE" id="PS51672"/>
    </source>
</evidence>
<evidence type="ECO:0000256" key="2">
    <source>
        <dbReference type="ARBA" id="ARBA00001933"/>
    </source>
</evidence>
<dbReference type="GO" id="GO:0006565">
    <property type="term" value="P:L-serine catabolic process"/>
    <property type="evidence" value="ECO:0007669"/>
    <property type="project" value="TreeGrafter"/>
</dbReference>
<evidence type="ECO:0000256" key="7">
    <source>
        <dbReference type="ARBA" id="ARBA00022737"/>
    </source>
</evidence>
<keyword evidence="9 11" id="KW-0456">Lyase</keyword>
<feature type="compositionally biased region" description="Low complexity" evidence="12">
    <location>
        <begin position="1"/>
        <end position="17"/>
    </location>
</feature>
<feature type="compositionally biased region" description="Polar residues" evidence="12">
    <location>
        <begin position="40"/>
        <end position="56"/>
    </location>
</feature>
<dbReference type="InterPro" id="IPR001721">
    <property type="entry name" value="TD_ACT-like"/>
</dbReference>
<comment type="caution">
    <text evidence="14">The sequence shown here is derived from an EMBL/GenBank/DDBJ whole genome shotgun (WGS) entry which is preliminary data.</text>
</comment>
<dbReference type="CDD" id="cd01562">
    <property type="entry name" value="Thr-dehyd"/>
    <property type="match status" value="1"/>
</dbReference>
<evidence type="ECO:0000256" key="5">
    <source>
        <dbReference type="ARBA" id="ARBA00022605"/>
    </source>
</evidence>
<dbReference type="SUPFAM" id="SSF55021">
    <property type="entry name" value="ACT-like"/>
    <property type="match status" value="2"/>
</dbReference>
<dbReference type="NCBIfam" id="NF006674">
    <property type="entry name" value="PRK09224.1"/>
    <property type="match status" value="1"/>
</dbReference>
<dbReference type="AlphaFoldDB" id="A0A507BSW4"/>
<protein>
    <recommendedName>
        <fullName evidence="11">Threonine dehydratase</fullName>
        <ecNumber evidence="11">4.3.1.19</ecNumber>
    </recommendedName>
    <alternativeName>
        <fullName evidence="11">Threonine deaminase</fullName>
    </alternativeName>
</protein>
<dbReference type="InterPro" id="IPR038110">
    <property type="entry name" value="TD_ACT-like_sf"/>
</dbReference>
<dbReference type="GO" id="GO:0009097">
    <property type="term" value="P:isoleucine biosynthetic process"/>
    <property type="evidence" value="ECO:0007669"/>
    <property type="project" value="UniProtKB-UniRule"/>
</dbReference>
<dbReference type="PANTHER" id="PTHR48078">
    <property type="entry name" value="THREONINE DEHYDRATASE, MITOCHONDRIAL-RELATED"/>
    <property type="match status" value="1"/>
</dbReference>
<evidence type="ECO:0000256" key="4">
    <source>
        <dbReference type="ARBA" id="ARBA00010869"/>
    </source>
</evidence>
<evidence type="ECO:0000256" key="8">
    <source>
        <dbReference type="ARBA" id="ARBA00022898"/>
    </source>
</evidence>
<dbReference type="GO" id="GO:0004794">
    <property type="term" value="F:threonine deaminase activity"/>
    <property type="evidence" value="ECO:0007669"/>
    <property type="project" value="UniProtKB-UniRule"/>
</dbReference>
<dbReference type="RefSeq" id="XP_031022129.1">
    <property type="nucleotide sequence ID" value="XM_031171904.1"/>
</dbReference>
<comment type="catalytic activity">
    <reaction evidence="1 11">
        <text>L-threonine = 2-oxobutanoate + NH4(+)</text>
        <dbReference type="Rhea" id="RHEA:22108"/>
        <dbReference type="ChEBI" id="CHEBI:16763"/>
        <dbReference type="ChEBI" id="CHEBI:28938"/>
        <dbReference type="ChEBI" id="CHEBI:57926"/>
        <dbReference type="EC" id="4.3.1.19"/>
    </reaction>
</comment>
<keyword evidence="15" id="KW-1185">Reference proteome</keyword>
<dbReference type="GO" id="GO:0006567">
    <property type="term" value="P:L-threonine catabolic process"/>
    <property type="evidence" value="ECO:0007669"/>
    <property type="project" value="TreeGrafter"/>
</dbReference>
<evidence type="ECO:0000256" key="3">
    <source>
        <dbReference type="ARBA" id="ARBA00004810"/>
    </source>
</evidence>
<comment type="similarity">
    <text evidence="4 11">Belongs to the serine/threonine dehydratase family.</text>
</comment>
<dbReference type="InterPro" id="IPR045865">
    <property type="entry name" value="ACT-like_dom_sf"/>
</dbReference>
<evidence type="ECO:0000256" key="10">
    <source>
        <dbReference type="ARBA" id="ARBA00023304"/>
    </source>
</evidence>
<evidence type="ECO:0000256" key="6">
    <source>
        <dbReference type="ARBA" id="ARBA00022624"/>
    </source>
</evidence>
<keyword evidence="10 11" id="KW-0100">Branched-chain amino acid biosynthesis</keyword>
<evidence type="ECO:0000256" key="1">
    <source>
        <dbReference type="ARBA" id="ARBA00001274"/>
    </source>
</evidence>
<evidence type="ECO:0000313" key="14">
    <source>
        <dbReference type="EMBL" id="TPX30468.1"/>
    </source>
</evidence>
<feature type="domain" description="ACT-like" evidence="13">
    <location>
        <begin position="419"/>
        <end position="490"/>
    </location>
</feature>
<dbReference type="Pfam" id="PF00291">
    <property type="entry name" value="PALP"/>
    <property type="match status" value="1"/>
</dbReference>
<dbReference type="FunFam" id="3.40.50.1100:FF:000008">
    <property type="entry name" value="L-threonine dehydratase"/>
    <property type="match status" value="1"/>
</dbReference>
<keyword evidence="8 11" id="KW-0663">Pyridoxal phosphate</keyword>
<evidence type="ECO:0000256" key="11">
    <source>
        <dbReference type="RuleBase" id="RU362012"/>
    </source>
</evidence>
<evidence type="ECO:0000313" key="15">
    <source>
        <dbReference type="Proteomes" id="UP000319731"/>
    </source>
</evidence>
<dbReference type="NCBIfam" id="TIGR01124">
    <property type="entry name" value="ilvA_2Cterm"/>
    <property type="match status" value="1"/>
</dbReference>
<dbReference type="Pfam" id="PF00585">
    <property type="entry name" value="Thr_dehydrat_C"/>
    <property type="match status" value="2"/>
</dbReference>
<gene>
    <name evidence="14" type="ORF">SmJEL517_g05978</name>
</gene>
<dbReference type="PROSITE" id="PS51672">
    <property type="entry name" value="ACT_LIKE"/>
    <property type="match status" value="2"/>
</dbReference>
<dbReference type="UniPathway" id="UPA00047">
    <property type="reaction ID" value="UER00054"/>
</dbReference>
<keyword evidence="7" id="KW-0677">Repeat</keyword>
<dbReference type="Gene3D" id="3.40.50.1100">
    <property type="match status" value="2"/>
</dbReference>
<evidence type="ECO:0000256" key="9">
    <source>
        <dbReference type="ARBA" id="ARBA00023239"/>
    </source>
</evidence>
<dbReference type="Proteomes" id="UP000319731">
    <property type="component" value="Unassembled WGS sequence"/>
</dbReference>
<dbReference type="GeneID" id="42007201"/>
<dbReference type="CDD" id="cd04906">
    <property type="entry name" value="ACT_ThrD-I_1"/>
    <property type="match status" value="1"/>
</dbReference>
<dbReference type="STRING" id="1806994.A0A507BSW4"/>
<dbReference type="OrthoDB" id="4418812at2759"/>
<comment type="pathway">
    <text evidence="3 11">Amino-acid biosynthesis; L-isoleucine biosynthesis; 2-oxobutanoate from L-threonine: step 1/1.</text>
</comment>
<dbReference type="InterPro" id="IPR001926">
    <property type="entry name" value="TrpB-like_PALP"/>
</dbReference>
<dbReference type="EMBL" id="QEAO01000069">
    <property type="protein sequence ID" value="TPX30468.1"/>
    <property type="molecule type" value="Genomic_DNA"/>
</dbReference>
<keyword evidence="5 11" id="KW-0028">Amino-acid biosynthesis</keyword>
<comment type="cofactor">
    <cofactor evidence="2 11">
        <name>pyridoxal 5'-phosphate</name>
        <dbReference type="ChEBI" id="CHEBI:597326"/>
    </cofactor>
</comment>
<dbReference type="SUPFAM" id="SSF53686">
    <property type="entry name" value="Tryptophan synthase beta subunit-like PLP-dependent enzymes"/>
    <property type="match status" value="1"/>
</dbReference>
<dbReference type="InterPro" id="IPR036052">
    <property type="entry name" value="TrpB-like_PALP_sf"/>
</dbReference>
<feature type="domain" description="ACT-like" evidence="13">
    <location>
        <begin position="513"/>
        <end position="585"/>
    </location>
</feature>
<feature type="region of interest" description="Disordered" evidence="12">
    <location>
        <begin position="1"/>
        <end position="66"/>
    </location>
</feature>
<dbReference type="InterPro" id="IPR005787">
    <property type="entry name" value="Thr_deHydtase_biosynth"/>
</dbReference>
<name>A0A507BSW4_9FUNG</name>
<dbReference type="InterPro" id="IPR050147">
    <property type="entry name" value="Ser/Thr_Dehydratase"/>
</dbReference>
<proteinExistence type="inferred from homology"/>
<organism evidence="14 15">
    <name type="scientific">Synchytrium microbalum</name>
    <dbReference type="NCBI Taxonomy" id="1806994"/>
    <lineage>
        <taxon>Eukaryota</taxon>
        <taxon>Fungi</taxon>
        <taxon>Fungi incertae sedis</taxon>
        <taxon>Chytridiomycota</taxon>
        <taxon>Chytridiomycota incertae sedis</taxon>
        <taxon>Chytridiomycetes</taxon>
        <taxon>Synchytriales</taxon>
        <taxon>Synchytriaceae</taxon>
        <taxon>Synchytrium</taxon>
    </lineage>
</organism>
<accession>A0A507BSW4</accession>
<keyword evidence="6 11" id="KW-0412">Isoleucine biosynthesis</keyword>
<dbReference type="EC" id="4.3.1.19" evidence="11"/>